<keyword evidence="4" id="KW-0269">Exonuclease</keyword>
<evidence type="ECO:0000256" key="1">
    <source>
        <dbReference type="ARBA" id="ARBA00025483"/>
    </source>
</evidence>
<proteinExistence type="predicted"/>
<feature type="domain" description="Exonuclease" evidence="3">
    <location>
        <begin position="34"/>
        <end position="206"/>
    </location>
</feature>
<dbReference type="Proteomes" id="UP000270856">
    <property type="component" value="Unassembled WGS sequence"/>
</dbReference>
<comment type="caution">
    <text evidence="4">The sequence shown here is derived from an EMBL/GenBank/DDBJ whole genome shotgun (WGS) entry which is preliminary data.</text>
</comment>
<dbReference type="NCBIfam" id="TIGR00573">
    <property type="entry name" value="dnaq"/>
    <property type="match status" value="1"/>
</dbReference>
<dbReference type="InterPro" id="IPR036397">
    <property type="entry name" value="RNaseH_sf"/>
</dbReference>
<dbReference type="GO" id="GO:0003677">
    <property type="term" value="F:DNA binding"/>
    <property type="evidence" value="ECO:0007669"/>
    <property type="project" value="InterPro"/>
</dbReference>
<dbReference type="PANTHER" id="PTHR30231:SF41">
    <property type="entry name" value="DNA POLYMERASE III SUBUNIT EPSILON"/>
    <property type="match status" value="1"/>
</dbReference>
<gene>
    <name evidence="4" type="ORF">EGM88_03425</name>
</gene>
<dbReference type="PANTHER" id="PTHR30231">
    <property type="entry name" value="DNA POLYMERASE III SUBUNIT EPSILON"/>
    <property type="match status" value="1"/>
</dbReference>
<dbReference type="GO" id="GO:0005829">
    <property type="term" value="C:cytosol"/>
    <property type="evidence" value="ECO:0007669"/>
    <property type="project" value="TreeGrafter"/>
</dbReference>
<protein>
    <submittedName>
        <fullName evidence="4">3'-5' exonuclease</fullName>
    </submittedName>
</protein>
<dbReference type="AlphaFoldDB" id="A0A3N4NXV2"/>
<dbReference type="CDD" id="cd06127">
    <property type="entry name" value="DEDDh"/>
    <property type="match status" value="1"/>
</dbReference>
<dbReference type="FunFam" id="3.30.420.10:FF:000045">
    <property type="entry name" value="3'-5' exonuclease DinG"/>
    <property type="match status" value="1"/>
</dbReference>
<dbReference type="InterPro" id="IPR006054">
    <property type="entry name" value="DnaQ"/>
</dbReference>
<dbReference type="Pfam" id="PF00929">
    <property type="entry name" value="RNase_T"/>
    <property type="match status" value="1"/>
</dbReference>
<reference evidence="4 5" key="1">
    <citation type="submission" date="2018-11" db="EMBL/GenBank/DDBJ databases">
        <title>Aureibaculum marinum gen. nov., sp. nov., a member of the family Flavobacteriaceae isolated from the Bohai Sea.</title>
        <authorList>
            <person name="Ji X."/>
        </authorList>
    </citation>
    <scope>NUCLEOTIDE SEQUENCE [LARGE SCALE GENOMIC DNA]</scope>
    <source>
        <strain evidence="4 5">BH-SD17</strain>
    </source>
</reference>
<dbReference type="GO" id="GO:0008408">
    <property type="term" value="F:3'-5' exonuclease activity"/>
    <property type="evidence" value="ECO:0007669"/>
    <property type="project" value="TreeGrafter"/>
</dbReference>
<evidence type="ECO:0000259" key="3">
    <source>
        <dbReference type="SMART" id="SM00479"/>
    </source>
</evidence>
<keyword evidence="4" id="KW-0540">Nuclease</keyword>
<dbReference type="SMART" id="SM00479">
    <property type="entry name" value="EXOIII"/>
    <property type="match status" value="1"/>
</dbReference>
<comment type="subunit">
    <text evidence="2">DNA polymerase III contains a core (composed of alpha, epsilon and theta chains) that associates with a tau subunit. This core dimerizes to form the POLIII' complex. PolIII' associates with the gamma complex (composed of gamma, delta, delta', psi and chi chains) and with the beta chain to form the complete DNA polymerase III complex.</text>
</comment>
<dbReference type="EMBL" id="RPFJ01000003">
    <property type="protein sequence ID" value="RPD99607.1"/>
    <property type="molecule type" value="Genomic_DNA"/>
</dbReference>
<evidence type="ECO:0000256" key="2">
    <source>
        <dbReference type="ARBA" id="ARBA00026073"/>
    </source>
</evidence>
<accession>A0A3N4NXV2</accession>
<keyword evidence="5" id="KW-1185">Reference proteome</keyword>
<name>A0A3N4NXV2_9FLAO</name>
<dbReference type="SUPFAM" id="SSF53098">
    <property type="entry name" value="Ribonuclease H-like"/>
    <property type="match status" value="1"/>
</dbReference>
<dbReference type="OrthoDB" id="9803913at2"/>
<dbReference type="RefSeq" id="WP_123896572.1">
    <property type="nucleotide sequence ID" value="NZ_RPFJ01000003.1"/>
</dbReference>
<dbReference type="InterPro" id="IPR013520">
    <property type="entry name" value="Ribonucl_H"/>
</dbReference>
<dbReference type="GO" id="GO:0003887">
    <property type="term" value="F:DNA-directed DNA polymerase activity"/>
    <property type="evidence" value="ECO:0007669"/>
    <property type="project" value="InterPro"/>
</dbReference>
<sequence length="216" mass="24978">MFKWLFKRKNYPDSYKTYLAGFKKDEKKLLSETRFVVFDTETTGFDKIEDRILSIGAISVLNNTINVSDSFEIYLKQDVFKSESVKIHGILKGGNLEKVSEKEAIEKFLDYIKNDVLVGHHVGFDMAMVDRMMRRNNLGKLKNLCLDTGVLFKMSKHLVYQENLKNYSLDDLCEELKIEKVDRHTATGDALITAIAFQKILARLNKNKNLKLKDLL</sequence>
<dbReference type="InterPro" id="IPR012337">
    <property type="entry name" value="RNaseH-like_sf"/>
</dbReference>
<evidence type="ECO:0000313" key="5">
    <source>
        <dbReference type="Proteomes" id="UP000270856"/>
    </source>
</evidence>
<dbReference type="Gene3D" id="3.30.420.10">
    <property type="entry name" value="Ribonuclease H-like superfamily/Ribonuclease H"/>
    <property type="match status" value="1"/>
</dbReference>
<comment type="function">
    <text evidence="1">DNA polymerase III is a complex, multichain enzyme responsible for most of the replicative synthesis in bacteria. The epsilon subunit contain the editing function and is a proofreading 3'-5' exonuclease.</text>
</comment>
<evidence type="ECO:0000313" key="4">
    <source>
        <dbReference type="EMBL" id="RPD99607.1"/>
    </source>
</evidence>
<dbReference type="GO" id="GO:0045004">
    <property type="term" value="P:DNA replication proofreading"/>
    <property type="evidence" value="ECO:0007669"/>
    <property type="project" value="TreeGrafter"/>
</dbReference>
<organism evidence="4 5">
    <name type="scientific">Aureibaculum marinum</name>
    <dbReference type="NCBI Taxonomy" id="2487930"/>
    <lineage>
        <taxon>Bacteria</taxon>
        <taxon>Pseudomonadati</taxon>
        <taxon>Bacteroidota</taxon>
        <taxon>Flavobacteriia</taxon>
        <taxon>Flavobacteriales</taxon>
        <taxon>Flavobacteriaceae</taxon>
        <taxon>Aureibaculum</taxon>
    </lineage>
</organism>
<keyword evidence="4" id="KW-0378">Hydrolase</keyword>